<proteinExistence type="predicted"/>
<sequence>MNDFSTKDLTIAGLLTALVAVATIAVTVPIPATGGYLNLGDSIIFLAAIIFGWKYGLVAGGLGAALADLLVAPAYALPTLIVKGLMGFIVGKIADKKNKNLFNYRNIAAIIIGSVWMALGYYIAQAIMIGNFKTPLVEVGPNVLQGFIGAIIFFPIAIAIKKSKILER</sequence>
<feature type="transmembrane region" description="Helical" evidence="3">
    <location>
        <begin position="43"/>
        <end position="66"/>
    </location>
</feature>
<organism evidence="4 5">
    <name type="scientific">Maledivibacter halophilus</name>
    <dbReference type="NCBI Taxonomy" id="36842"/>
    <lineage>
        <taxon>Bacteria</taxon>
        <taxon>Bacillati</taxon>
        <taxon>Bacillota</taxon>
        <taxon>Clostridia</taxon>
        <taxon>Peptostreptococcales</taxon>
        <taxon>Caminicellaceae</taxon>
        <taxon>Maledivibacter</taxon>
    </lineage>
</organism>
<protein>
    <submittedName>
        <fullName evidence="4">Uncharacterized membrane protein</fullName>
    </submittedName>
</protein>
<dbReference type="Proteomes" id="UP000190285">
    <property type="component" value="Unassembled WGS sequence"/>
</dbReference>
<name>A0A1T5LW21_9FIRM</name>
<dbReference type="PANTHER" id="PTHR37815:SF3">
    <property type="entry name" value="UPF0397 PROTEIN SPR0429"/>
    <property type="match status" value="1"/>
</dbReference>
<dbReference type="EMBL" id="FUZT01000008">
    <property type="protein sequence ID" value="SKC79759.1"/>
    <property type="molecule type" value="Genomic_DNA"/>
</dbReference>
<feature type="transmembrane region" description="Helical" evidence="3">
    <location>
        <begin position="12"/>
        <end position="31"/>
    </location>
</feature>
<dbReference type="Pfam" id="PF07155">
    <property type="entry name" value="ECF-ribofla_trS"/>
    <property type="match status" value="1"/>
</dbReference>
<evidence type="ECO:0000256" key="2">
    <source>
        <dbReference type="ARBA" id="ARBA00022989"/>
    </source>
</evidence>
<feature type="transmembrane region" description="Helical" evidence="3">
    <location>
        <begin position="72"/>
        <end position="90"/>
    </location>
</feature>
<feature type="transmembrane region" description="Helical" evidence="3">
    <location>
        <begin position="102"/>
        <end position="123"/>
    </location>
</feature>
<dbReference type="InterPro" id="IPR009825">
    <property type="entry name" value="ECF_substrate-spec-like"/>
</dbReference>
<keyword evidence="3" id="KW-0472">Membrane</keyword>
<keyword evidence="1 3" id="KW-0812">Transmembrane</keyword>
<reference evidence="4 5" key="1">
    <citation type="submission" date="2017-02" db="EMBL/GenBank/DDBJ databases">
        <authorList>
            <person name="Peterson S.W."/>
        </authorList>
    </citation>
    <scope>NUCLEOTIDE SEQUENCE [LARGE SCALE GENOMIC DNA]</scope>
    <source>
        <strain evidence="4 5">M1</strain>
    </source>
</reference>
<evidence type="ECO:0000256" key="3">
    <source>
        <dbReference type="SAM" id="Phobius"/>
    </source>
</evidence>
<dbReference type="AlphaFoldDB" id="A0A1T5LW21"/>
<accession>A0A1T5LW21</accession>
<evidence type="ECO:0000256" key="1">
    <source>
        <dbReference type="ARBA" id="ARBA00022692"/>
    </source>
</evidence>
<dbReference type="PANTHER" id="PTHR37815">
    <property type="entry name" value="UPF0397 PROTEIN BC_2624-RELATED"/>
    <property type="match status" value="1"/>
</dbReference>
<evidence type="ECO:0000313" key="5">
    <source>
        <dbReference type="Proteomes" id="UP000190285"/>
    </source>
</evidence>
<evidence type="ECO:0000313" key="4">
    <source>
        <dbReference type="EMBL" id="SKC79759.1"/>
    </source>
</evidence>
<keyword evidence="2 3" id="KW-1133">Transmembrane helix</keyword>
<dbReference type="Gene3D" id="1.10.1760.20">
    <property type="match status" value="1"/>
</dbReference>
<dbReference type="GO" id="GO:0016020">
    <property type="term" value="C:membrane"/>
    <property type="evidence" value="ECO:0007669"/>
    <property type="project" value="InterPro"/>
</dbReference>
<dbReference type="RefSeq" id="WP_079493167.1">
    <property type="nucleotide sequence ID" value="NZ_FUZT01000008.1"/>
</dbReference>
<keyword evidence="5" id="KW-1185">Reference proteome</keyword>
<dbReference type="OrthoDB" id="411368at2"/>
<feature type="transmembrane region" description="Helical" evidence="3">
    <location>
        <begin position="143"/>
        <end position="160"/>
    </location>
</feature>
<gene>
    <name evidence="4" type="ORF">SAMN02194393_03355</name>
</gene>
<dbReference type="STRING" id="36842.SAMN02194393_03355"/>